<feature type="transmembrane region" description="Helical" evidence="8">
    <location>
        <begin position="326"/>
        <end position="343"/>
    </location>
</feature>
<dbReference type="PANTHER" id="PTHR22926">
    <property type="entry name" value="PHOSPHO-N-ACETYLMURAMOYL-PENTAPEPTIDE-TRANSFERASE"/>
    <property type="match status" value="1"/>
</dbReference>
<comment type="cofactor">
    <cofactor evidence="7">
        <name>Mg(2+)</name>
        <dbReference type="ChEBI" id="CHEBI:18420"/>
    </cofactor>
</comment>
<keyword evidence="3 9" id="KW-0808">Transferase</keyword>
<feature type="transmembrane region" description="Helical" evidence="8">
    <location>
        <begin position="225"/>
        <end position="243"/>
    </location>
</feature>
<accession>A0A1W1IBD9</accession>
<dbReference type="GO" id="GO:0005886">
    <property type="term" value="C:plasma membrane"/>
    <property type="evidence" value="ECO:0007669"/>
    <property type="project" value="UniProtKB-SubCell"/>
</dbReference>
<feature type="binding site" evidence="7">
    <location>
        <position position="224"/>
    </location>
    <ligand>
        <name>Mg(2+)</name>
        <dbReference type="ChEBI" id="CHEBI:18420"/>
    </ligand>
</feature>
<dbReference type="STRING" id="1325564.NSJP_4128"/>
<feature type="transmembrane region" description="Helical" evidence="8">
    <location>
        <begin position="171"/>
        <end position="189"/>
    </location>
</feature>
<dbReference type="KEGG" id="nja:NSJP_4128"/>
<keyword evidence="6 8" id="KW-0472">Membrane</keyword>
<feature type="transmembrane region" description="Helical" evidence="8">
    <location>
        <begin position="139"/>
        <end position="159"/>
    </location>
</feature>
<protein>
    <submittedName>
        <fullName evidence="9">Undecaprenyl-phosphate N-acetylglucosaminyl 1-phosphate transferase</fullName>
    </submittedName>
</protein>
<evidence type="ECO:0000256" key="3">
    <source>
        <dbReference type="ARBA" id="ARBA00022679"/>
    </source>
</evidence>
<dbReference type="Proteomes" id="UP000192042">
    <property type="component" value="Chromosome I"/>
</dbReference>
<evidence type="ECO:0000256" key="6">
    <source>
        <dbReference type="ARBA" id="ARBA00023136"/>
    </source>
</evidence>
<dbReference type="CDD" id="cd06854">
    <property type="entry name" value="GT_WbpL_WbcO_like"/>
    <property type="match status" value="1"/>
</dbReference>
<evidence type="ECO:0000256" key="5">
    <source>
        <dbReference type="ARBA" id="ARBA00022989"/>
    </source>
</evidence>
<name>A0A1W1IBD9_9BACT</name>
<evidence type="ECO:0000313" key="9">
    <source>
        <dbReference type="EMBL" id="SLM50295.1"/>
    </source>
</evidence>
<keyword evidence="4 8" id="KW-0812">Transmembrane</keyword>
<sequence length="355" mass="38556">MMGLLVFAVVGTLAWWITGRLAREASFLRSLDHPNERSLHSAPTPRSGGIALLVSILIGLGLAAIGYALVPQSKGFLPKGFASASLWIVGSIALVTVVSFLDDRGGLPVWVRFGAQAAAAAIVVWGVGLRVSSVPIPGVGPVALGWFAAPVSVLFLVWMTNLYNFMDGMDGFAGGMTAIGFGFLAFFGWRSGHPFMLLITSLVAASAAGFLIHNFPPARIFMGDVGSIPLGFTAGALMLLGVRDRLFDIWVPLLIFSPFILDATVTVVRRAWRGARIWEGHREHYYQRLVLSGWSHRRSVLVEYGLMLWCGGLAIVYRGATDRWRMVILFVWMAVFAGLALAVHRRESRADLGSR</sequence>
<dbReference type="EMBL" id="LT828648">
    <property type="protein sequence ID" value="SLM50295.1"/>
    <property type="molecule type" value="Genomic_DNA"/>
</dbReference>
<dbReference type="OrthoDB" id="9803238at2"/>
<feature type="binding site" evidence="7">
    <location>
        <position position="164"/>
    </location>
    <ligand>
        <name>Mg(2+)</name>
        <dbReference type="ChEBI" id="CHEBI:18420"/>
    </ligand>
</feature>
<dbReference type="RefSeq" id="WP_155970498.1">
    <property type="nucleotide sequence ID" value="NZ_LT828648.1"/>
</dbReference>
<keyword evidence="2" id="KW-1003">Cell membrane</keyword>
<dbReference type="PANTHER" id="PTHR22926:SF3">
    <property type="entry name" value="UNDECAPRENYL-PHOSPHATE ALPHA-N-ACETYLGLUCOSAMINYL 1-PHOSPHATE TRANSFERASE"/>
    <property type="match status" value="1"/>
</dbReference>
<dbReference type="AlphaFoldDB" id="A0A1W1IBD9"/>
<proteinExistence type="predicted"/>
<dbReference type="GO" id="GO:0046872">
    <property type="term" value="F:metal ion binding"/>
    <property type="evidence" value="ECO:0007669"/>
    <property type="project" value="UniProtKB-KW"/>
</dbReference>
<dbReference type="GO" id="GO:0071555">
    <property type="term" value="P:cell wall organization"/>
    <property type="evidence" value="ECO:0007669"/>
    <property type="project" value="TreeGrafter"/>
</dbReference>
<keyword evidence="7" id="KW-0479">Metal-binding</keyword>
<feature type="transmembrane region" description="Helical" evidence="8">
    <location>
        <begin position="81"/>
        <end position="101"/>
    </location>
</feature>
<dbReference type="GO" id="GO:0044038">
    <property type="term" value="P:cell wall macromolecule biosynthetic process"/>
    <property type="evidence" value="ECO:0007669"/>
    <property type="project" value="TreeGrafter"/>
</dbReference>
<evidence type="ECO:0000256" key="4">
    <source>
        <dbReference type="ARBA" id="ARBA00022692"/>
    </source>
</evidence>
<evidence type="ECO:0000313" key="10">
    <source>
        <dbReference type="Proteomes" id="UP000192042"/>
    </source>
</evidence>
<feature type="transmembrane region" description="Helical" evidence="8">
    <location>
        <begin position="195"/>
        <end position="213"/>
    </location>
</feature>
<feature type="transmembrane region" description="Helical" evidence="8">
    <location>
        <begin position="46"/>
        <end position="69"/>
    </location>
</feature>
<evidence type="ECO:0000256" key="2">
    <source>
        <dbReference type="ARBA" id="ARBA00022475"/>
    </source>
</evidence>
<dbReference type="InterPro" id="IPR000715">
    <property type="entry name" value="Glycosyl_transferase_4"/>
</dbReference>
<feature type="transmembrane region" description="Helical" evidence="8">
    <location>
        <begin position="301"/>
        <end position="320"/>
    </location>
</feature>
<keyword evidence="10" id="KW-1185">Reference proteome</keyword>
<dbReference type="Pfam" id="PF00953">
    <property type="entry name" value="Glycos_transf_4"/>
    <property type="match status" value="1"/>
</dbReference>
<reference evidence="9 10" key="1">
    <citation type="submission" date="2017-03" db="EMBL/GenBank/DDBJ databases">
        <authorList>
            <person name="Afonso C.L."/>
            <person name="Miller P.J."/>
            <person name="Scott M.A."/>
            <person name="Spackman E."/>
            <person name="Goraichik I."/>
            <person name="Dimitrov K.M."/>
            <person name="Suarez D.L."/>
            <person name="Swayne D.E."/>
        </authorList>
    </citation>
    <scope>NUCLEOTIDE SEQUENCE [LARGE SCALE GENOMIC DNA]</scope>
    <source>
        <strain evidence="9">Genome sequencing of Nitrospira japonica strain NJ11</strain>
    </source>
</reference>
<gene>
    <name evidence="9" type="primary">tagO [H</name>
    <name evidence="9" type="ORF">NSJP_4128</name>
</gene>
<keyword evidence="7" id="KW-0460">Magnesium</keyword>
<dbReference type="GO" id="GO:0009103">
    <property type="term" value="P:lipopolysaccharide biosynthetic process"/>
    <property type="evidence" value="ECO:0007669"/>
    <property type="project" value="TreeGrafter"/>
</dbReference>
<feature type="transmembrane region" description="Helical" evidence="8">
    <location>
        <begin position="249"/>
        <end position="268"/>
    </location>
</feature>
<organism evidence="9 10">
    <name type="scientific">Nitrospira japonica</name>
    <dbReference type="NCBI Taxonomy" id="1325564"/>
    <lineage>
        <taxon>Bacteria</taxon>
        <taxon>Pseudomonadati</taxon>
        <taxon>Nitrospirota</taxon>
        <taxon>Nitrospiria</taxon>
        <taxon>Nitrospirales</taxon>
        <taxon>Nitrospiraceae</taxon>
        <taxon>Nitrospira</taxon>
    </lineage>
</organism>
<dbReference type="GO" id="GO:0016780">
    <property type="term" value="F:phosphotransferase activity, for other substituted phosphate groups"/>
    <property type="evidence" value="ECO:0007669"/>
    <property type="project" value="InterPro"/>
</dbReference>
<evidence type="ECO:0000256" key="1">
    <source>
        <dbReference type="ARBA" id="ARBA00004651"/>
    </source>
</evidence>
<keyword evidence="5 8" id="KW-1133">Transmembrane helix</keyword>
<evidence type="ECO:0000256" key="7">
    <source>
        <dbReference type="PIRSR" id="PIRSR600715-1"/>
    </source>
</evidence>
<comment type="subcellular location">
    <subcellularLocation>
        <location evidence="1">Cell membrane</location>
        <topology evidence="1">Multi-pass membrane protein</topology>
    </subcellularLocation>
</comment>
<evidence type="ECO:0000256" key="8">
    <source>
        <dbReference type="SAM" id="Phobius"/>
    </source>
</evidence>